<dbReference type="Pfam" id="PF00205">
    <property type="entry name" value="TPP_enzyme_M"/>
    <property type="match status" value="1"/>
</dbReference>
<dbReference type="Gene3D" id="3.40.50.1220">
    <property type="entry name" value="TPP-binding domain"/>
    <property type="match status" value="1"/>
</dbReference>
<dbReference type="GO" id="GO:0009097">
    <property type="term" value="P:isoleucine biosynthetic process"/>
    <property type="evidence" value="ECO:0007669"/>
    <property type="project" value="TreeGrafter"/>
</dbReference>
<dbReference type="InterPro" id="IPR029035">
    <property type="entry name" value="DHS-like_NAD/FAD-binding_dom"/>
</dbReference>
<dbReference type="PANTHER" id="PTHR18968">
    <property type="entry name" value="THIAMINE PYROPHOSPHATE ENZYMES"/>
    <property type="match status" value="1"/>
</dbReference>
<accession>A0A6C0RGR1</accession>
<dbReference type="GO" id="GO:0050660">
    <property type="term" value="F:flavin adenine dinucleotide binding"/>
    <property type="evidence" value="ECO:0007669"/>
    <property type="project" value="TreeGrafter"/>
</dbReference>
<dbReference type="InterPro" id="IPR045229">
    <property type="entry name" value="TPP_enz"/>
</dbReference>
<feature type="domain" description="Thiamine pyrophosphate enzyme N-terminal TPP-binding" evidence="6">
    <location>
        <begin position="5"/>
        <end position="119"/>
    </location>
</feature>
<evidence type="ECO:0000259" key="6">
    <source>
        <dbReference type="Pfam" id="PF02776"/>
    </source>
</evidence>
<dbReference type="Pfam" id="PF02775">
    <property type="entry name" value="TPP_enzyme_C"/>
    <property type="match status" value="1"/>
</dbReference>
<dbReference type="InterPro" id="IPR012001">
    <property type="entry name" value="Thiamin_PyroP_enz_TPP-bd_dom"/>
</dbReference>
<dbReference type="Gene3D" id="3.40.50.970">
    <property type="match status" value="2"/>
</dbReference>
<dbReference type="KEGG" id="drc:G0Q07_04455"/>
<dbReference type="GO" id="GO:0030976">
    <property type="term" value="F:thiamine pyrophosphate binding"/>
    <property type="evidence" value="ECO:0007669"/>
    <property type="project" value="InterPro"/>
</dbReference>
<dbReference type="GO" id="GO:0000287">
    <property type="term" value="F:magnesium ion binding"/>
    <property type="evidence" value="ECO:0007669"/>
    <property type="project" value="InterPro"/>
</dbReference>
<dbReference type="SUPFAM" id="SSF52467">
    <property type="entry name" value="DHS-like NAD/FAD-binding domain"/>
    <property type="match status" value="1"/>
</dbReference>
<protein>
    <submittedName>
        <fullName evidence="7">Thiamine pyrophosphate-binding protein</fullName>
    </submittedName>
</protein>
<evidence type="ECO:0000313" key="8">
    <source>
        <dbReference type="Proteomes" id="UP000474630"/>
    </source>
</evidence>
<comment type="similarity">
    <text evidence="1 3">Belongs to the TPP enzyme family.</text>
</comment>
<dbReference type="AlphaFoldDB" id="A0A6C0RGR1"/>
<dbReference type="PROSITE" id="PS00187">
    <property type="entry name" value="TPP_ENZYMES"/>
    <property type="match status" value="1"/>
</dbReference>
<dbReference type="InterPro" id="IPR012000">
    <property type="entry name" value="Thiamin_PyroP_enz_cen_dom"/>
</dbReference>
<dbReference type="InterPro" id="IPR029061">
    <property type="entry name" value="THDP-binding"/>
</dbReference>
<feature type="domain" description="Thiamine pyrophosphate enzyme central" evidence="4">
    <location>
        <begin position="195"/>
        <end position="327"/>
    </location>
</feature>
<dbReference type="GO" id="GO:0003984">
    <property type="term" value="F:acetolactate synthase activity"/>
    <property type="evidence" value="ECO:0007669"/>
    <property type="project" value="TreeGrafter"/>
</dbReference>
<dbReference type="InterPro" id="IPR011766">
    <property type="entry name" value="TPP_enzyme_TPP-bd"/>
</dbReference>
<proteinExistence type="inferred from homology"/>
<dbReference type="PANTHER" id="PTHR18968:SF129">
    <property type="entry name" value="ACETOLACTATE SYNTHASE"/>
    <property type="match status" value="1"/>
</dbReference>
<evidence type="ECO:0000256" key="3">
    <source>
        <dbReference type="RuleBase" id="RU362132"/>
    </source>
</evidence>
<keyword evidence="2 3" id="KW-0786">Thiamine pyrophosphate</keyword>
<evidence type="ECO:0000256" key="2">
    <source>
        <dbReference type="ARBA" id="ARBA00023052"/>
    </source>
</evidence>
<sequence length="545" mass="59237">MSMSTVAEVFAHTLKEIGIRYVFGVPSGNMIDYMEALRKEVGIDFILVGHETTAAFMAGVCGRLTGVPGACFATFGPGATNLSTGVGGAQLDRFPLLAFTDEMPDDLLKRTVQMNINHQQLFFPITKWTTRLNPNNIEEIILKGAGITTDDTPGAVHIGIPAGIGRNPVKEAKSDVDYLRLEKKRWSPLVEDQVAKVEKLIHKSKKPVFAVGLSAVRAQVSEQLIALAEKCQVPVVLTPMAKGLFPEAHPLYAGVLFHALSNEVAKVYSQADLVIGIGYDPVEFNYEDWMPEVPLIHINNSEADVAPGKFPEVSNVVGAVDVALNELLKLNVEPKEWDLQFLKANKKQIVKKLTPETDSFGPLAVVAELRNAMSDDGILTVDVGAHLHLIGQQWHTPSPEKLLISNGWSSMGFAIPAALAAKLCNPGLPVVALMGDGGFLMTVGELAIAKRLNLNIVFVVIYDDSLSLISIKQNKKHFDRSYGTDLNVLEGEPTNHYFGVPVVRVTNSNEYRSALKKAFSAAGPIVIEAVVGSKEYDQLVLQPNK</sequence>
<evidence type="ECO:0000313" key="7">
    <source>
        <dbReference type="EMBL" id="QIA09908.1"/>
    </source>
</evidence>
<evidence type="ECO:0000259" key="5">
    <source>
        <dbReference type="Pfam" id="PF02775"/>
    </source>
</evidence>
<dbReference type="InterPro" id="IPR000399">
    <property type="entry name" value="TPP-bd_CS"/>
</dbReference>
<feature type="domain" description="Thiamine pyrophosphate enzyme TPP-binding" evidence="5">
    <location>
        <begin position="382"/>
        <end position="528"/>
    </location>
</feature>
<evidence type="ECO:0000259" key="4">
    <source>
        <dbReference type="Pfam" id="PF00205"/>
    </source>
</evidence>
<reference evidence="7 8" key="1">
    <citation type="submission" date="2020-02" db="EMBL/GenBank/DDBJ databases">
        <title>Genome sequencing for Draconibacterium sp. strain M1.</title>
        <authorList>
            <person name="Park S.-J."/>
        </authorList>
    </citation>
    <scope>NUCLEOTIDE SEQUENCE [LARGE SCALE GENOMIC DNA]</scope>
    <source>
        <strain evidence="7 8">M1</strain>
    </source>
</reference>
<dbReference type="GO" id="GO:0009099">
    <property type="term" value="P:L-valine biosynthetic process"/>
    <property type="evidence" value="ECO:0007669"/>
    <property type="project" value="TreeGrafter"/>
</dbReference>
<dbReference type="Proteomes" id="UP000474630">
    <property type="component" value="Chromosome"/>
</dbReference>
<gene>
    <name evidence="7" type="ORF">G0Q07_04455</name>
</gene>
<organism evidence="7 8">
    <name type="scientific">Draconibacterium halophilum</name>
    <dbReference type="NCBI Taxonomy" id="2706887"/>
    <lineage>
        <taxon>Bacteria</taxon>
        <taxon>Pseudomonadati</taxon>
        <taxon>Bacteroidota</taxon>
        <taxon>Bacteroidia</taxon>
        <taxon>Marinilabiliales</taxon>
        <taxon>Prolixibacteraceae</taxon>
        <taxon>Draconibacterium</taxon>
    </lineage>
</organism>
<evidence type="ECO:0000256" key="1">
    <source>
        <dbReference type="ARBA" id="ARBA00007812"/>
    </source>
</evidence>
<dbReference type="CDD" id="cd07035">
    <property type="entry name" value="TPP_PYR_POX_like"/>
    <property type="match status" value="1"/>
</dbReference>
<dbReference type="EMBL" id="CP048409">
    <property type="protein sequence ID" value="QIA09908.1"/>
    <property type="molecule type" value="Genomic_DNA"/>
</dbReference>
<name>A0A6C0RGR1_9BACT</name>
<keyword evidence="8" id="KW-1185">Reference proteome</keyword>
<dbReference type="Pfam" id="PF02776">
    <property type="entry name" value="TPP_enzyme_N"/>
    <property type="match status" value="1"/>
</dbReference>
<dbReference type="SUPFAM" id="SSF52518">
    <property type="entry name" value="Thiamin diphosphate-binding fold (THDP-binding)"/>
    <property type="match status" value="2"/>
</dbReference>
<dbReference type="GO" id="GO:0005948">
    <property type="term" value="C:acetolactate synthase complex"/>
    <property type="evidence" value="ECO:0007669"/>
    <property type="project" value="TreeGrafter"/>
</dbReference>